<feature type="transmembrane region" description="Helical" evidence="10">
    <location>
        <begin position="124"/>
        <end position="146"/>
    </location>
</feature>
<keyword evidence="13" id="KW-1185">Reference proteome</keyword>
<feature type="transmembrane region" description="Helical" evidence="10">
    <location>
        <begin position="50"/>
        <end position="71"/>
    </location>
</feature>
<keyword evidence="9" id="KW-0807">Transducer</keyword>
<dbReference type="SUPFAM" id="SSF81321">
    <property type="entry name" value="Family A G protein-coupled receptor-like"/>
    <property type="match status" value="1"/>
</dbReference>
<evidence type="ECO:0000256" key="1">
    <source>
        <dbReference type="ARBA" id="ARBA00004651"/>
    </source>
</evidence>
<comment type="subcellular location">
    <subcellularLocation>
        <location evidence="1">Cell membrane</location>
        <topology evidence="1">Multi-pass membrane protein</topology>
    </subcellularLocation>
</comment>
<evidence type="ECO:0000256" key="2">
    <source>
        <dbReference type="ARBA" id="ARBA00022475"/>
    </source>
</evidence>
<dbReference type="PANTHER" id="PTHR24232:SF100">
    <property type="entry name" value="G PROTEIN-COUPLED RECEPTOR 35, TANDEM DUPLICATE 1-RELATED"/>
    <property type="match status" value="1"/>
</dbReference>
<feature type="transmembrane region" description="Helical" evidence="10">
    <location>
        <begin position="174"/>
        <end position="198"/>
    </location>
</feature>
<dbReference type="Pfam" id="PF00001">
    <property type="entry name" value="7tm_1"/>
    <property type="match status" value="1"/>
</dbReference>
<evidence type="ECO:0000256" key="8">
    <source>
        <dbReference type="ARBA" id="ARBA00023180"/>
    </source>
</evidence>
<dbReference type="GO" id="GO:0005886">
    <property type="term" value="C:plasma membrane"/>
    <property type="evidence" value="ECO:0007669"/>
    <property type="project" value="UniProtKB-SubCell"/>
</dbReference>
<accession>A0AAV6GMH2</accession>
<keyword evidence="3 10" id="KW-0812">Transmembrane</keyword>
<evidence type="ECO:0000256" key="6">
    <source>
        <dbReference type="ARBA" id="ARBA00023136"/>
    </source>
</evidence>
<keyword evidence="7" id="KW-0675">Receptor</keyword>
<dbReference type="InterPro" id="IPR000276">
    <property type="entry name" value="GPCR_Rhodpsn"/>
</dbReference>
<evidence type="ECO:0000256" key="5">
    <source>
        <dbReference type="ARBA" id="ARBA00023040"/>
    </source>
</evidence>
<evidence type="ECO:0000256" key="10">
    <source>
        <dbReference type="SAM" id="Phobius"/>
    </source>
</evidence>
<keyword evidence="8" id="KW-0325">Glycoprotein</keyword>
<keyword evidence="2" id="KW-1003">Cell membrane</keyword>
<protein>
    <recommendedName>
        <fullName evidence="11">G-protein coupled receptors family 1 profile domain-containing protein</fullName>
    </recommendedName>
</protein>
<evidence type="ECO:0000313" key="12">
    <source>
        <dbReference type="EMBL" id="KAG5276408.1"/>
    </source>
</evidence>
<evidence type="ECO:0000259" key="11">
    <source>
        <dbReference type="PROSITE" id="PS50262"/>
    </source>
</evidence>
<evidence type="ECO:0000256" key="3">
    <source>
        <dbReference type="ARBA" id="ARBA00022692"/>
    </source>
</evidence>
<keyword evidence="6 10" id="KW-0472">Membrane</keyword>
<dbReference type="GO" id="GO:0007200">
    <property type="term" value="P:phospholipase C-activating G protein-coupled receptor signaling pathway"/>
    <property type="evidence" value="ECO:0007669"/>
    <property type="project" value="TreeGrafter"/>
</dbReference>
<dbReference type="InterPro" id="IPR017452">
    <property type="entry name" value="GPCR_Rhodpsn_7TM"/>
</dbReference>
<dbReference type="EMBL" id="JADWDJ010000009">
    <property type="protein sequence ID" value="KAG5276408.1"/>
    <property type="molecule type" value="Genomic_DNA"/>
</dbReference>
<dbReference type="GO" id="GO:0035025">
    <property type="term" value="P:positive regulation of Rho protein signal transduction"/>
    <property type="evidence" value="ECO:0007669"/>
    <property type="project" value="TreeGrafter"/>
</dbReference>
<evidence type="ECO:0000256" key="9">
    <source>
        <dbReference type="ARBA" id="ARBA00023224"/>
    </source>
</evidence>
<evidence type="ECO:0000256" key="4">
    <source>
        <dbReference type="ARBA" id="ARBA00022989"/>
    </source>
</evidence>
<dbReference type="FunFam" id="1.20.1070.10:FF:000142">
    <property type="entry name" value="G protein-coupled receptor 55"/>
    <property type="match status" value="1"/>
</dbReference>
<dbReference type="PANTHER" id="PTHR24232">
    <property type="entry name" value="G-PROTEIN COUPLED RECEPTOR"/>
    <property type="match status" value="1"/>
</dbReference>
<keyword evidence="5" id="KW-0297">G-protein coupled receptor</keyword>
<name>A0AAV6GMH2_9TELE</name>
<proteinExistence type="predicted"/>
<comment type="caution">
    <text evidence="12">The sequence shown here is derived from an EMBL/GenBank/DDBJ whole genome shotgun (WGS) entry which is preliminary data.</text>
</comment>
<feature type="transmembrane region" description="Helical" evidence="10">
    <location>
        <begin position="91"/>
        <end position="112"/>
    </location>
</feature>
<dbReference type="GO" id="GO:0004930">
    <property type="term" value="F:G protein-coupled receptor activity"/>
    <property type="evidence" value="ECO:0007669"/>
    <property type="project" value="UniProtKB-KW"/>
</dbReference>
<dbReference type="Proteomes" id="UP000823561">
    <property type="component" value="Chromosome 9"/>
</dbReference>
<evidence type="ECO:0000256" key="7">
    <source>
        <dbReference type="ARBA" id="ARBA00023170"/>
    </source>
</evidence>
<sequence length="318" mass="35499">MTHCNLTITEEVRMFQIVTAIPTFVLGVLVNAAVLVLFCRQWRNCSDMMVYLTNLALADSCVLVSLPFRMYSYLNPWPFSVSSCLVFVSTYFVNMYVSIFTTVAISVVRYVAVKYPIRARAVKSPWKALVVCVGIWVVIGSLSATFHSVDAPPVNSSGFRCFQKNSERPLPLSFILTLVLVGYAVPFVIIAYCSVTVIRTLARRMDRGGARKSQSVRIIIASLAIFIVCFSPLHFGYLLKFLSETYSHNCGLQQAAHSFVHVANSLASTNCFLDAFIYYFLARGSWGSLKDACCGTQHTKKVNTIISCNQSIRLSTYR</sequence>
<reference evidence="12" key="1">
    <citation type="submission" date="2020-10" db="EMBL/GenBank/DDBJ databases">
        <title>Chromosome-scale genome assembly of the Allis shad, Alosa alosa.</title>
        <authorList>
            <person name="Margot Z."/>
            <person name="Christophe K."/>
            <person name="Cabau C."/>
            <person name="Louis A."/>
            <person name="Berthelot C."/>
            <person name="Parey E."/>
            <person name="Roest Crollius H."/>
            <person name="Montfort J."/>
            <person name="Robinson-Rechavi M."/>
            <person name="Bucao C."/>
            <person name="Bouchez O."/>
            <person name="Gislard M."/>
            <person name="Lluch J."/>
            <person name="Milhes M."/>
            <person name="Lampietro C."/>
            <person name="Lopez Roques C."/>
            <person name="Donnadieu C."/>
            <person name="Braasch I."/>
            <person name="Desvignes T."/>
            <person name="Postlethwait J."/>
            <person name="Bobe J."/>
            <person name="Guiguen Y."/>
        </authorList>
    </citation>
    <scope>NUCLEOTIDE SEQUENCE</scope>
    <source>
        <strain evidence="12">M-15738</strain>
        <tissue evidence="12">Blood</tissue>
    </source>
</reference>
<organism evidence="12 13">
    <name type="scientific">Alosa alosa</name>
    <name type="common">allis shad</name>
    <dbReference type="NCBI Taxonomy" id="278164"/>
    <lineage>
        <taxon>Eukaryota</taxon>
        <taxon>Metazoa</taxon>
        <taxon>Chordata</taxon>
        <taxon>Craniata</taxon>
        <taxon>Vertebrata</taxon>
        <taxon>Euteleostomi</taxon>
        <taxon>Actinopterygii</taxon>
        <taxon>Neopterygii</taxon>
        <taxon>Teleostei</taxon>
        <taxon>Clupei</taxon>
        <taxon>Clupeiformes</taxon>
        <taxon>Clupeoidei</taxon>
        <taxon>Clupeidae</taxon>
        <taxon>Alosa</taxon>
    </lineage>
</organism>
<evidence type="ECO:0000313" key="13">
    <source>
        <dbReference type="Proteomes" id="UP000823561"/>
    </source>
</evidence>
<dbReference type="AlphaFoldDB" id="A0AAV6GMH2"/>
<feature type="transmembrane region" description="Helical" evidence="10">
    <location>
        <begin position="259"/>
        <end position="281"/>
    </location>
</feature>
<gene>
    <name evidence="12" type="ORF">AALO_G00131680</name>
</gene>
<dbReference type="Gene3D" id="1.20.1070.10">
    <property type="entry name" value="Rhodopsin 7-helix transmembrane proteins"/>
    <property type="match status" value="1"/>
</dbReference>
<feature type="transmembrane region" description="Helical" evidence="10">
    <location>
        <begin position="15"/>
        <end position="38"/>
    </location>
</feature>
<keyword evidence="4 10" id="KW-1133">Transmembrane helix</keyword>
<feature type="transmembrane region" description="Helical" evidence="10">
    <location>
        <begin position="218"/>
        <end position="239"/>
    </location>
</feature>
<dbReference type="PROSITE" id="PS50262">
    <property type="entry name" value="G_PROTEIN_RECEP_F1_2"/>
    <property type="match status" value="1"/>
</dbReference>
<feature type="domain" description="G-protein coupled receptors family 1 profile" evidence="11">
    <location>
        <begin position="30"/>
        <end position="278"/>
    </location>
</feature>
<dbReference type="PRINTS" id="PR00237">
    <property type="entry name" value="GPCRRHODOPSN"/>
</dbReference>